<keyword evidence="4" id="KW-0325">Glycoprotein</keyword>
<evidence type="ECO:0000256" key="6">
    <source>
        <dbReference type="ARBA" id="ARBA00048679"/>
    </source>
</evidence>
<comment type="caution">
    <text evidence="10">The sequence shown here is derived from an EMBL/GenBank/DDBJ whole genome shotgun (WGS) entry which is preliminary data.</text>
</comment>
<dbReference type="PANTHER" id="PTHR33138">
    <property type="entry name" value="OS01G0690200 PROTEIN"/>
    <property type="match status" value="1"/>
</dbReference>
<accession>A0A438JZ99</accession>
<dbReference type="EC" id="2.7.11.1" evidence="2"/>
<dbReference type="InterPro" id="IPR032872">
    <property type="entry name" value="WAK_assoc_C"/>
</dbReference>
<feature type="domain" description="Wall-associated receptor kinase galacturonan-binding" evidence="8">
    <location>
        <begin position="37"/>
        <end position="102"/>
    </location>
</feature>
<feature type="domain" description="Wall-associated receptor kinase C-terminal" evidence="9">
    <location>
        <begin position="171"/>
        <end position="248"/>
    </location>
</feature>
<protein>
    <recommendedName>
        <fullName evidence="2">non-specific serine/threonine protein kinase</fullName>
        <ecNumber evidence="2">2.7.11.1</ecNumber>
    </recommendedName>
</protein>
<feature type="chain" id="PRO_5019086752" description="non-specific serine/threonine protein kinase" evidence="7">
    <location>
        <begin position="30"/>
        <end position="303"/>
    </location>
</feature>
<evidence type="ECO:0000256" key="1">
    <source>
        <dbReference type="ARBA" id="ARBA00004167"/>
    </source>
</evidence>
<dbReference type="GO" id="GO:0030247">
    <property type="term" value="F:polysaccharide binding"/>
    <property type="evidence" value="ECO:0007669"/>
    <property type="project" value="InterPro"/>
</dbReference>
<evidence type="ECO:0000259" key="9">
    <source>
        <dbReference type="Pfam" id="PF14380"/>
    </source>
</evidence>
<sequence length="303" mass="33607">MHPKFIPSTHFISILIFLLSHRFPISIRCEDSPYVKCNVPVQCDDEVGKIEYPFWVDGYQPDYCGHPAFKLDCMGVKATIEIMSRKYDVININYEAQILTIAVVNEFFFKDICCPEPNTIMDSTLFKYTSNTQNATLFYKCPSGFEHPATSDFFCLKYGAPEHAFFVVNTSLATELVSVCGAGVVVPVLATAAQGFMNHSLAFYQVLNEGFEVKWTVVEGQCESCAESGGRCGYNSSLGQPSCYCPDKPYSKSCPTLKAPPPIAPAPTALNLPKSKAVRLKSSACEMRELGVYRVNESIIQVQ</sequence>
<feature type="signal peptide" evidence="7">
    <location>
        <begin position="1"/>
        <end position="29"/>
    </location>
</feature>
<evidence type="ECO:0000259" key="8">
    <source>
        <dbReference type="Pfam" id="PF13947"/>
    </source>
</evidence>
<keyword evidence="10" id="KW-0808">Transferase</keyword>
<comment type="catalytic activity">
    <reaction evidence="5">
        <text>L-threonyl-[protein] + ATP = O-phospho-L-threonyl-[protein] + ADP + H(+)</text>
        <dbReference type="Rhea" id="RHEA:46608"/>
        <dbReference type="Rhea" id="RHEA-COMP:11060"/>
        <dbReference type="Rhea" id="RHEA-COMP:11605"/>
        <dbReference type="ChEBI" id="CHEBI:15378"/>
        <dbReference type="ChEBI" id="CHEBI:30013"/>
        <dbReference type="ChEBI" id="CHEBI:30616"/>
        <dbReference type="ChEBI" id="CHEBI:61977"/>
        <dbReference type="ChEBI" id="CHEBI:456216"/>
        <dbReference type="EC" id="2.7.11.1"/>
    </reaction>
</comment>
<keyword evidence="10" id="KW-0675">Receptor</keyword>
<dbReference type="Pfam" id="PF14380">
    <property type="entry name" value="WAK_assoc"/>
    <property type="match status" value="1"/>
</dbReference>
<dbReference type="EMBL" id="QGNW01000022">
    <property type="protein sequence ID" value="RVX14294.1"/>
    <property type="molecule type" value="Genomic_DNA"/>
</dbReference>
<dbReference type="Proteomes" id="UP000288805">
    <property type="component" value="Unassembled WGS sequence"/>
</dbReference>
<name>A0A438JZ99_VITVI</name>
<dbReference type="InterPro" id="IPR025287">
    <property type="entry name" value="WAK_GUB"/>
</dbReference>
<dbReference type="GO" id="GO:0016020">
    <property type="term" value="C:membrane"/>
    <property type="evidence" value="ECO:0007669"/>
    <property type="project" value="UniProtKB-SubCell"/>
</dbReference>
<evidence type="ECO:0000256" key="3">
    <source>
        <dbReference type="ARBA" id="ARBA00022729"/>
    </source>
</evidence>
<evidence type="ECO:0000313" key="11">
    <source>
        <dbReference type="Proteomes" id="UP000288805"/>
    </source>
</evidence>
<evidence type="ECO:0000256" key="4">
    <source>
        <dbReference type="ARBA" id="ARBA00023180"/>
    </source>
</evidence>
<keyword evidence="10" id="KW-0418">Kinase</keyword>
<dbReference type="Pfam" id="PF13947">
    <property type="entry name" value="GUB_WAK_bind"/>
    <property type="match status" value="1"/>
</dbReference>
<evidence type="ECO:0000256" key="7">
    <source>
        <dbReference type="SAM" id="SignalP"/>
    </source>
</evidence>
<gene>
    <name evidence="10" type="primary">LRK10L-2.7_0</name>
    <name evidence="10" type="ORF">CK203_011132</name>
</gene>
<reference evidence="10 11" key="1">
    <citation type="journal article" date="2018" name="PLoS Genet.">
        <title>Population sequencing reveals clonal diversity and ancestral inbreeding in the grapevine cultivar Chardonnay.</title>
        <authorList>
            <person name="Roach M.J."/>
            <person name="Johnson D.L."/>
            <person name="Bohlmann J."/>
            <person name="van Vuuren H.J."/>
            <person name="Jones S.J."/>
            <person name="Pretorius I.S."/>
            <person name="Schmidt S.A."/>
            <person name="Borneman A.R."/>
        </authorList>
    </citation>
    <scope>NUCLEOTIDE SEQUENCE [LARGE SCALE GENOMIC DNA]</scope>
    <source>
        <strain evidence="11">cv. Chardonnay</strain>
        <tissue evidence="10">Leaf</tissue>
    </source>
</reference>
<dbReference type="GO" id="GO:0004674">
    <property type="term" value="F:protein serine/threonine kinase activity"/>
    <property type="evidence" value="ECO:0007669"/>
    <property type="project" value="UniProtKB-EC"/>
</dbReference>
<evidence type="ECO:0000313" key="10">
    <source>
        <dbReference type="EMBL" id="RVX14294.1"/>
    </source>
</evidence>
<evidence type="ECO:0000256" key="2">
    <source>
        <dbReference type="ARBA" id="ARBA00012513"/>
    </source>
</evidence>
<dbReference type="PANTHER" id="PTHR33138:SF79">
    <property type="entry name" value="WALL-ASSOCIATED RECEPTOR KINASE GALACTURONAN-BINDING DOMAIN-CONTAINING PROTEIN"/>
    <property type="match status" value="1"/>
</dbReference>
<dbReference type="AlphaFoldDB" id="A0A438JZ99"/>
<evidence type="ECO:0000256" key="5">
    <source>
        <dbReference type="ARBA" id="ARBA00047899"/>
    </source>
</evidence>
<organism evidence="10 11">
    <name type="scientific">Vitis vinifera</name>
    <name type="common">Grape</name>
    <dbReference type="NCBI Taxonomy" id="29760"/>
    <lineage>
        <taxon>Eukaryota</taxon>
        <taxon>Viridiplantae</taxon>
        <taxon>Streptophyta</taxon>
        <taxon>Embryophyta</taxon>
        <taxon>Tracheophyta</taxon>
        <taxon>Spermatophyta</taxon>
        <taxon>Magnoliopsida</taxon>
        <taxon>eudicotyledons</taxon>
        <taxon>Gunneridae</taxon>
        <taxon>Pentapetalae</taxon>
        <taxon>rosids</taxon>
        <taxon>Vitales</taxon>
        <taxon>Vitaceae</taxon>
        <taxon>Viteae</taxon>
        <taxon>Vitis</taxon>
    </lineage>
</organism>
<comment type="catalytic activity">
    <reaction evidence="6">
        <text>L-seryl-[protein] + ATP = O-phospho-L-seryl-[protein] + ADP + H(+)</text>
        <dbReference type="Rhea" id="RHEA:17989"/>
        <dbReference type="Rhea" id="RHEA-COMP:9863"/>
        <dbReference type="Rhea" id="RHEA-COMP:11604"/>
        <dbReference type="ChEBI" id="CHEBI:15378"/>
        <dbReference type="ChEBI" id="CHEBI:29999"/>
        <dbReference type="ChEBI" id="CHEBI:30616"/>
        <dbReference type="ChEBI" id="CHEBI:83421"/>
        <dbReference type="ChEBI" id="CHEBI:456216"/>
        <dbReference type="EC" id="2.7.11.1"/>
    </reaction>
</comment>
<keyword evidence="3 7" id="KW-0732">Signal</keyword>
<comment type="subcellular location">
    <subcellularLocation>
        <location evidence="1">Membrane</location>
        <topology evidence="1">Single-pass membrane protein</topology>
    </subcellularLocation>
</comment>
<proteinExistence type="predicted"/>